<keyword evidence="2" id="KW-1185">Reference proteome</keyword>
<dbReference type="Gene3D" id="3.40.190.10">
    <property type="entry name" value="Periplasmic binding protein-like II"/>
    <property type="match status" value="2"/>
</dbReference>
<proteinExistence type="predicted"/>
<reference evidence="1 2" key="1">
    <citation type="submission" date="2021-03" db="EMBL/GenBank/DDBJ databases">
        <authorList>
            <person name="So Y."/>
        </authorList>
    </citation>
    <scope>NUCLEOTIDE SEQUENCE [LARGE SCALE GENOMIC DNA]</scope>
    <source>
        <strain evidence="1 2">PWR1</strain>
    </source>
</reference>
<dbReference type="Pfam" id="PF16868">
    <property type="entry name" value="NMT1_3"/>
    <property type="match status" value="1"/>
</dbReference>
<dbReference type="PANTHER" id="PTHR42941">
    <property type="entry name" value="SLL1037 PROTEIN"/>
    <property type="match status" value="1"/>
</dbReference>
<sequence length="438" mass="47474">MHRILPWLIRHWVLSSAVLLLACGALGYSLAAPPPPREVRIAVGTAPDSAYTLAAEAYARRLEETAFRVRRVPTQGSVENLAMLRAREVDLALVQGGIADPARDAGLVSLGAVFHEPAWIFLRAEAGIGRVSDLRGRRVAIGPEGSGTRVLALALLAANDIGPLEIEALPITGTAAAEAMLAGAADAAILVSARTAGAVATLMRAAPAVRLVDVADSADAYGVHLPFLSAVRLPRGGLSLAADQPEQSVTLLAPVASVLAHQDIHPQVVSLLVGIMQEVHRPRTLFSAEGSFPNALAQDLPMNADAERYYARGRTVLQRWLPFWVAVWVERLFFVLLPVIGLAVPLIRFGPTLYAWQMEGRVWRHYDTLRRIEAEAEQARGDDARAALRERLEALEGRVARLSLPLTYRRHVFALRRDIAYVRAQLAPTRRPGGIEQA</sequence>
<name>A0ABS4AQ29_9PROT</name>
<dbReference type="PROSITE" id="PS51257">
    <property type="entry name" value="PROKAR_LIPOPROTEIN"/>
    <property type="match status" value="1"/>
</dbReference>
<accession>A0ABS4AQ29</accession>
<evidence type="ECO:0000313" key="1">
    <source>
        <dbReference type="EMBL" id="MBP0463463.1"/>
    </source>
</evidence>
<dbReference type="EMBL" id="JAGIYZ010000004">
    <property type="protein sequence ID" value="MBP0463463.1"/>
    <property type="molecule type" value="Genomic_DNA"/>
</dbReference>
<dbReference type="RefSeq" id="WP_209350854.1">
    <property type="nucleotide sequence ID" value="NZ_JAGIYZ010000004.1"/>
</dbReference>
<organism evidence="1 2">
    <name type="scientific">Roseomonas nitratireducens</name>
    <dbReference type="NCBI Taxonomy" id="2820810"/>
    <lineage>
        <taxon>Bacteria</taxon>
        <taxon>Pseudomonadati</taxon>
        <taxon>Pseudomonadota</taxon>
        <taxon>Alphaproteobacteria</taxon>
        <taxon>Acetobacterales</taxon>
        <taxon>Roseomonadaceae</taxon>
        <taxon>Roseomonas</taxon>
    </lineage>
</organism>
<dbReference type="InterPro" id="IPR011852">
    <property type="entry name" value="TRAP_TAXI"/>
</dbReference>
<dbReference type="SUPFAM" id="SSF53850">
    <property type="entry name" value="Periplasmic binding protein-like II"/>
    <property type="match status" value="1"/>
</dbReference>
<dbReference type="PANTHER" id="PTHR42941:SF1">
    <property type="entry name" value="SLL1037 PROTEIN"/>
    <property type="match status" value="1"/>
</dbReference>
<evidence type="ECO:0000313" key="2">
    <source>
        <dbReference type="Proteomes" id="UP000680815"/>
    </source>
</evidence>
<protein>
    <submittedName>
        <fullName evidence="1">ABC transporter substrate-binding protein</fullName>
    </submittedName>
</protein>
<gene>
    <name evidence="1" type="ORF">J5Y09_06045</name>
</gene>
<comment type="caution">
    <text evidence="1">The sequence shown here is derived from an EMBL/GenBank/DDBJ whole genome shotgun (WGS) entry which is preliminary data.</text>
</comment>
<dbReference type="Proteomes" id="UP000680815">
    <property type="component" value="Unassembled WGS sequence"/>
</dbReference>